<evidence type="ECO:0000256" key="6">
    <source>
        <dbReference type="ARBA" id="ARBA00023204"/>
    </source>
</evidence>
<evidence type="ECO:0000256" key="1">
    <source>
        <dbReference type="ARBA" id="ARBA00009441"/>
    </source>
</evidence>
<keyword evidence="4 8" id="KW-0227">DNA damage</keyword>
<sequence>MLMELSIRNFAIIDHITISFDEGLTVLTGETGAGKSIIIDAIGQLIGGRGSVDFVRHGSKRAEIEGIFSISRTHEINQLFHDLGVEKDEEDTVLLKREITKQGKSICRINGKLVTLATLRQIGQMMVDIHGQHEHQQLLQGDKHIFMLDRFAGEEVESAKKEYQVLYESFIKKRDKLKQLTENEQDIIQRLDLIQYQFNEIEQAKLDPGEDKELLEEKKKLDHGEDLYKTVLNTYQALYGENRGLEWTMVAMNQIEEAAAVDENLTPYKETITNCYYLLEEVAFSLRDYYENIEFDPERIEQINYRLSEINQLKRKYGGSVNEILERSSKLEEEIDTLKNRDERLNQWVKELEGIAKDLLIEGSHLTELRKKEANRLKEEIQKELQSLYMKDTEFEVNFDMKSIDIDDLTNVNKRLNINQQGMHDVSFMVATNKGEPLKPLAKIASGGEISRMILALKTIFSDHEGVMSLIFDEVDTGVSGRVAQRIAEKIHYISVGSQVLCITHLPQVAAMADTHLFISKGQAEDRVTTAVHALEQDEKIEEISRMISGVEVTELTRQHAKELLEQAKKMKEINV</sequence>
<evidence type="ECO:0000256" key="8">
    <source>
        <dbReference type="PIRNR" id="PIRNR003128"/>
    </source>
</evidence>
<keyword evidence="11" id="KW-1185">Reference proteome</keyword>
<dbReference type="EMBL" id="JAHQCR010000088">
    <property type="protein sequence ID" value="MBU9724153.1"/>
    <property type="molecule type" value="Genomic_DNA"/>
</dbReference>
<evidence type="ECO:0000313" key="10">
    <source>
        <dbReference type="EMBL" id="MBU9724153.1"/>
    </source>
</evidence>
<evidence type="ECO:0000256" key="7">
    <source>
        <dbReference type="ARBA" id="ARBA00033408"/>
    </source>
</evidence>
<dbReference type="NCBIfam" id="TIGR00634">
    <property type="entry name" value="recN"/>
    <property type="match status" value="1"/>
</dbReference>
<dbReference type="PANTHER" id="PTHR11059:SF0">
    <property type="entry name" value="DNA REPAIR PROTEIN RECN"/>
    <property type="match status" value="1"/>
</dbReference>
<dbReference type="RefSeq" id="WP_088074903.1">
    <property type="nucleotide sequence ID" value="NZ_JAHQCR010000088.1"/>
</dbReference>
<evidence type="ECO:0000256" key="5">
    <source>
        <dbReference type="ARBA" id="ARBA00022840"/>
    </source>
</evidence>
<comment type="caution">
    <text evidence="10">The sequence shown here is derived from an EMBL/GenBank/DDBJ whole genome shotgun (WGS) entry which is preliminary data.</text>
</comment>
<name>A0ABS6JZX8_9BACI</name>
<gene>
    <name evidence="10" type="primary">recN</name>
    <name evidence="10" type="ORF">KS407_22265</name>
</gene>
<reference evidence="10 11" key="1">
    <citation type="submission" date="2021-06" db="EMBL/GenBank/DDBJ databases">
        <title>Bacillus sp. RD4P76, an endophyte from a halophyte.</title>
        <authorList>
            <person name="Sun J.-Q."/>
        </authorList>
    </citation>
    <scope>NUCLEOTIDE SEQUENCE [LARGE SCALE GENOMIC DNA]</scope>
    <source>
        <strain evidence="10 11">JCM 17098</strain>
    </source>
</reference>
<keyword evidence="6 8" id="KW-0234">DNA repair</keyword>
<dbReference type="InterPro" id="IPR027417">
    <property type="entry name" value="P-loop_NTPase"/>
</dbReference>
<evidence type="ECO:0000313" key="11">
    <source>
        <dbReference type="Proteomes" id="UP000790580"/>
    </source>
</evidence>
<dbReference type="InterPro" id="IPR038729">
    <property type="entry name" value="Rad50/SbcC_AAA"/>
</dbReference>
<comment type="similarity">
    <text evidence="1 8">Belongs to the RecN family.</text>
</comment>
<dbReference type="PIRSF" id="PIRSF003128">
    <property type="entry name" value="RecN"/>
    <property type="match status" value="1"/>
</dbReference>
<protein>
    <recommendedName>
        <fullName evidence="2 8">DNA repair protein RecN</fullName>
    </recommendedName>
    <alternativeName>
        <fullName evidence="7 8">Recombination protein N</fullName>
    </alternativeName>
</protein>
<keyword evidence="3" id="KW-0547">Nucleotide-binding</keyword>
<accession>A0ABS6JZX8</accession>
<organism evidence="10 11">
    <name type="scientific">Evansella alkalicola</name>
    <dbReference type="NCBI Taxonomy" id="745819"/>
    <lineage>
        <taxon>Bacteria</taxon>
        <taxon>Bacillati</taxon>
        <taxon>Bacillota</taxon>
        <taxon>Bacilli</taxon>
        <taxon>Bacillales</taxon>
        <taxon>Bacillaceae</taxon>
        <taxon>Evansella</taxon>
    </lineage>
</organism>
<dbReference type="Pfam" id="PF13476">
    <property type="entry name" value="AAA_23"/>
    <property type="match status" value="1"/>
</dbReference>
<evidence type="ECO:0000256" key="2">
    <source>
        <dbReference type="ARBA" id="ARBA00021315"/>
    </source>
</evidence>
<dbReference type="Gene3D" id="3.40.50.300">
    <property type="entry name" value="P-loop containing nucleotide triphosphate hydrolases"/>
    <property type="match status" value="2"/>
</dbReference>
<dbReference type="PANTHER" id="PTHR11059">
    <property type="entry name" value="DNA REPAIR PROTEIN RECN"/>
    <property type="match status" value="1"/>
</dbReference>
<comment type="function">
    <text evidence="8">May be involved in recombinational repair of damaged DNA.</text>
</comment>
<evidence type="ECO:0000259" key="9">
    <source>
        <dbReference type="Pfam" id="PF13476"/>
    </source>
</evidence>
<keyword evidence="5" id="KW-0067">ATP-binding</keyword>
<evidence type="ECO:0000256" key="3">
    <source>
        <dbReference type="ARBA" id="ARBA00022741"/>
    </source>
</evidence>
<dbReference type="SUPFAM" id="SSF52540">
    <property type="entry name" value="P-loop containing nucleoside triphosphate hydrolases"/>
    <property type="match status" value="2"/>
</dbReference>
<evidence type="ECO:0000256" key="4">
    <source>
        <dbReference type="ARBA" id="ARBA00022763"/>
    </source>
</evidence>
<dbReference type="CDD" id="cd03241">
    <property type="entry name" value="ABC_RecN"/>
    <property type="match status" value="2"/>
</dbReference>
<dbReference type="Proteomes" id="UP000790580">
    <property type="component" value="Unassembled WGS sequence"/>
</dbReference>
<feature type="domain" description="Rad50/SbcC-type AAA" evidence="9">
    <location>
        <begin position="4"/>
        <end position="221"/>
    </location>
</feature>
<dbReference type="InterPro" id="IPR004604">
    <property type="entry name" value="DNA_recomb/repair_RecN"/>
</dbReference>
<proteinExistence type="inferred from homology"/>